<dbReference type="Proteomes" id="UP001500740">
    <property type="component" value="Unassembled WGS sequence"/>
</dbReference>
<name>A0ABP3JDG7_9BACI</name>
<keyword evidence="1" id="KW-0472">Membrane</keyword>
<proteinExistence type="predicted"/>
<feature type="transmembrane region" description="Helical" evidence="1">
    <location>
        <begin position="36"/>
        <end position="58"/>
    </location>
</feature>
<gene>
    <name evidence="2" type="ORF">GCM10008935_00780</name>
</gene>
<keyword evidence="3" id="KW-1185">Reference proteome</keyword>
<evidence type="ECO:0000313" key="3">
    <source>
        <dbReference type="Proteomes" id="UP001500740"/>
    </source>
</evidence>
<dbReference type="InterPro" id="IPR036259">
    <property type="entry name" value="MFS_trans_sf"/>
</dbReference>
<evidence type="ECO:0008006" key="4">
    <source>
        <dbReference type="Google" id="ProtNLM"/>
    </source>
</evidence>
<sequence length="102" mass="11349">MTQDQHSRSLTNIYAQILILSGTLLTMVISEPLAQIVGWTVVASIYGVIVVIALLITFKNVKERTELSTLSGEDGVAAKEGFKALLKNKYWCKRQVKMNTFC</sequence>
<keyword evidence="1" id="KW-1133">Transmembrane helix</keyword>
<protein>
    <recommendedName>
        <fullName evidence="4">MFS transporter</fullName>
    </recommendedName>
</protein>
<keyword evidence="1" id="KW-0812">Transmembrane</keyword>
<organism evidence="2 3">
    <name type="scientific">Alkalibacillus silvisoli</name>
    <dbReference type="NCBI Taxonomy" id="392823"/>
    <lineage>
        <taxon>Bacteria</taxon>
        <taxon>Bacillati</taxon>
        <taxon>Bacillota</taxon>
        <taxon>Bacilli</taxon>
        <taxon>Bacillales</taxon>
        <taxon>Bacillaceae</taxon>
        <taxon>Alkalibacillus</taxon>
    </lineage>
</organism>
<feature type="transmembrane region" description="Helical" evidence="1">
    <location>
        <begin position="12"/>
        <end position="30"/>
    </location>
</feature>
<reference evidence="3" key="1">
    <citation type="journal article" date="2019" name="Int. J. Syst. Evol. Microbiol.">
        <title>The Global Catalogue of Microorganisms (GCM) 10K type strain sequencing project: providing services to taxonomists for standard genome sequencing and annotation.</title>
        <authorList>
            <consortium name="The Broad Institute Genomics Platform"/>
            <consortium name="The Broad Institute Genome Sequencing Center for Infectious Disease"/>
            <person name="Wu L."/>
            <person name="Ma J."/>
        </authorList>
    </citation>
    <scope>NUCLEOTIDE SEQUENCE [LARGE SCALE GENOMIC DNA]</scope>
    <source>
        <strain evidence="3">JCM 14193</strain>
    </source>
</reference>
<dbReference type="Gene3D" id="1.20.1250.20">
    <property type="entry name" value="MFS general substrate transporter like domains"/>
    <property type="match status" value="1"/>
</dbReference>
<dbReference type="EMBL" id="BAAACZ010000002">
    <property type="protein sequence ID" value="GAA0450206.1"/>
    <property type="molecule type" value="Genomic_DNA"/>
</dbReference>
<accession>A0ABP3JDG7</accession>
<dbReference type="SUPFAM" id="SSF103473">
    <property type="entry name" value="MFS general substrate transporter"/>
    <property type="match status" value="1"/>
</dbReference>
<evidence type="ECO:0000256" key="1">
    <source>
        <dbReference type="SAM" id="Phobius"/>
    </source>
</evidence>
<evidence type="ECO:0000313" key="2">
    <source>
        <dbReference type="EMBL" id="GAA0450206.1"/>
    </source>
</evidence>
<comment type="caution">
    <text evidence="2">The sequence shown here is derived from an EMBL/GenBank/DDBJ whole genome shotgun (WGS) entry which is preliminary data.</text>
</comment>